<accession>A0A392RVM8</accession>
<feature type="non-terminal residue" evidence="3">
    <location>
        <position position="1"/>
    </location>
</feature>
<dbReference type="PANTHER" id="PTHR11240:SF22">
    <property type="entry name" value="RIBONUCLEASE T2"/>
    <property type="match status" value="1"/>
</dbReference>
<evidence type="ECO:0000313" key="3">
    <source>
        <dbReference type="EMBL" id="MCI39636.1"/>
    </source>
</evidence>
<dbReference type="SUPFAM" id="SSF55895">
    <property type="entry name" value="Ribonuclease Rh-like"/>
    <property type="match status" value="1"/>
</dbReference>
<evidence type="ECO:0000256" key="1">
    <source>
        <dbReference type="ARBA" id="ARBA00007469"/>
    </source>
</evidence>
<dbReference type="PANTHER" id="PTHR11240">
    <property type="entry name" value="RIBONUCLEASE T2"/>
    <property type="match status" value="1"/>
</dbReference>
<comment type="similarity">
    <text evidence="1 2">Belongs to the RNase T2 family.</text>
</comment>
<protein>
    <submittedName>
        <fullName evidence="3">Ribonuclease T2 family protein</fullName>
    </submittedName>
</protein>
<dbReference type="InterPro" id="IPR001568">
    <property type="entry name" value="RNase_T2-like"/>
</dbReference>
<dbReference type="Gene3D" id="3.90.730.10">
    <property type="entry name" value="Ribonuclease T2-like"/>
    <property type="match status" value="1"/>
</dbReference>
<dbReference type="GO" id="GO:0003723">
    <property type="term" value="F:RNA binding"/>
    <property type="evidence" value="ECO:0007669"/>
    <property type="project" value="InterPro"/>
</dbReference>
<proteinExistence type="inferred from homology"/>
<keyword evidence="4" id="KW-1185">Reference proteome</keyword>
<comment type="caution">
    <text evidence="3">The sequence shown here is derived from an EMBL/GenBank/DDBJ whole genome shotgun (WGS) entry which is preliminary data.</text>
</comment>
<dbReference type="EMBL" id="LXQA010269834">
    <property type="protein sequence ID" value="MCI39636.1"/>
    <property type="molecule type" value="Genomic_DNA"/>
</dbReference>
<evidence type="ECO:0000313" key="4">
    <source>
        <dbReference type="Proteomes" id="UP000265520"/>
    </source>
</evidence>
<dbReference type="GO" id="GO:0033897">
    <property type="term" value="F:ribonuclease T2 activity"/>
    <property type="evidence" value="ECO:0007669"/>
    <property type="project" value="InterPro"/>
</dbReference>
<dbReference type="Pfam" id="PF00445">
    <property type="entry name" value="Ribonuclease_T2"/>
    <property type="match status" value="1"/>
</dbReference>
<organism evidence="3 4">
    <name type="scientific">Trifolium medium</name>
    <dbReference type="NCBI Taxonomy" id="97028"/>
    <lineage>
        <taxon>Eukaryota</taxon>
        <taxon>Viridiplantae</taxon>
        <taxon>Streptophyta</taxon>
        <taxon>Embryophyta</taxon>
        <taxon>Tracheophyta</taxon>
        <taxon>Spermatophyta</taxon>
        <taxon>Magnoliopsida</taxon>
        <taxon>eudicotyledons</taxon>
        <taxon>Gunneridae</taxon>
        <taxon>Pentapetalae</taxon>
        <taxon>rosids</taxon>
        <taxon>fabids</taxon>
        <taxon>Fabales</taxon>
        <taxon>Fabaceae</taxon>
        <taxon>Papilionoideae</taxon>
        <taxon>50 kb inversion clade</taxon>
        <taxon>NPAAA clade</taxon>
        <taxon>Hologalegina</taxon>
        <taxon>IRL clade</taxon>
        <taxon>Trifolieae</taxon>
        <taxon>Trifolium</taxon>
    </lineage>
</organism>
<dbReference type="Proteomes" id="UP000265520">
    <property type="component" value="Unassembled WGS sequence"/>
</dbReference>
<name>A0A392RVM8_9FABA</name>
<dbReference type="AlphaFoldDB" id="A0A392RVM8"/>
<evidence type="ECO:0000256" key="2">
    <source>
        <dbReference type="RuleBase" id="RU004328"/>
    </source>
</evidence>
<reference evidence="3 4" key="1">
    <citation type="journal article" date="2018" name="Front. Plant Sci.">
        <title>Red Clover (Trifolium pratense) and Zigzag Clover (T. medium) - A Picture of Genomic Similarities and Differences.</title>
        <authorList>
            <person name="Dluhosova J."/>
            <person name="Istvanek J."/>
            <person name="Nedelnik J."/>
            <person name="Repkova J."/>
        </authorList>
    </citation>
    <scope>NUCLEOTIDE SEQUENCE [LARGE SCALE GENOMIC DNA]</scope>
    <source>
        <strain evidence="4">cv. 10/8</strain>
        <tissue evidence="3">Leaf</tissue>
    </source>
</reference>
<dbReference type="InterPro" id="IPR036430">
    <property type="entry name" value="RNase_T2-like_sf"/>
</dbReference>
<sequence>IPPDLEAEMVVFWPSFTMRDGDFWTHEWTKHGTDSGLTFEEYFRKMISLFRNSVNAFVVLASADILSINYQDLPELHFRVDFQNAL</sequence>